<accession>A0A7W8QR23</accession>
<keyword evidence="1" id="KW-0479">Metal-binding</keyword>
<keyword evidence="4" id="KW-1185">Reference proteome</keyword>
<dbReference type="EMBL" id="JACHDB010000001">
    <property type="protein sequence ID" value="MBB5435032.1"/>
    <property type="molecule type" value="Genomic_DNA"/>
</dbReference>
<dbReference type="GO" id="GO:0008270">
    <property type="term" value="F:zinc ion binding"/>
    <property type="evidence" value="ECO:0007669"/>
    <property type="project" value="UniProtKB-KW"/>
</dbReference>
<evidence type="ECO:0000313" key="4">
    <source>
        <dbReference type="Proteomes" id="UP000572635"/>
    </source>
</evidence>
<reference evidence="3 4" key="1">
    <citation type="submission" date="2020-08" db="EMBL/GenBank/DDBJ databases">
        <title>Sequencing the genomes of 1000 actinobacteria strains.</title>
        <authorList>
            <person name="Klenk H.-P."/>
        </authorList>
    </citation>
    <scope>NUCLEOTIDE SEQUENCE [LARGE SCALE GENOMIC DNA]</scope>
    <source>
        <strain evidence="3 4">DSM 44551</strain>
    </source>
</reference>
<sequence length="227" mass="24222">MAPFSIEDLRSATDPAWFERGRRYHSQGRVRSLRLRPGGITAVVEGTRPYRVELVWGRGLPATVCSCPLGRDGAPWCKHAVAVALAWLASGAEEPEPSASPPDLRGFLSAQEPEWLVEQLLELAEEDPAVRARLEGAAGADAAVDTARADLEQAIADYAPDPDGWGPEGATGERHLAPAIDTLDVLAGYGYGAEVVELAREAAALFDDVHGGHEDGLSDRLHELAEG</sequence>
<name>A0A7W8QR23_9ACTN</name>
<comment type="caution">
    <text evidence="3">The sequence shown here is derived from an EMBL/GenBank/DDBJ whole genome shotgun (WGS) entry which is preliminary data.</text>
</comment>
<evidence type="ECO:0000313" key="3">
    <source>
        <dbReference type="EMBL" id="MBB5435032.1"/>
    </source>
</evidence>
<keyword evidence="1" id="KW-0862">Zinc</keyword>
<protein>
    <submittedName>
        <fullName evidence="3">Putative Zn finger protein</fullName>
    </submittedName>
</protein>
<evidence type="ECO:0000259" key="2">
    <source>
        <dbReference type="PROSITE" id="PS50966"/>
    </source>
</evidence>
<dbReference type="RefSeq" id="WP_184396351.1">
    <property type="nucleotide sequence ID" value="NZ_BAAAJD010000008.1"/>
</dbReference>
<gene>
    <name evidence="3" type="ORF">HDA36_005116</name>
</gene>
<dbReference type="PROSITE" id="PS50966">
    <property type="entry name" value="ZF_SWIM"/>
    <property type="match status" value="1"/>
</dbReference>
<dbReference type="AlphaFoldDB" id="A0A7W8QR23"/>
<feature type="domain" description="SWIM-type" evidence="2">
    <location>
        <begin position="50"/>
        <end position="88"/>
    </location>
</feature>
<proteinExistence type="predicted"/>
<evidence type="ECO:0000256" key="1">
    <source>
        <dbReference type="PROSITE-ProRule" id="PRU00325"/>
    </source>
</evidence>
<organism evidence="3 4">
    <name type="scientific">Nocardiopsis composta</name>
    <dbReference type="NCBI Taxonomy" id="157465"/>
    <lineage>
        <taxon>Bacteria</taxon>
        <taxon>Bacillati</taxon>
        <taxon>Actinomycetota</taxon>
        <taxon>Actinomycetes</taxon>
        <taxon>Streptosporangiales</taxon>
        <taxon>Nocardiopsidaceae</taxon>
        <taxon>Nocardiopsis</taxon>
    </lineage>
</organism>
<dbReference type="InterPro" id="IPR007527">
    <property type="entry name" value="Znf_SWIM"/>
</dbReference>
<dbReference type="Proteomes" id="UP000572635">
    <property type="component" value="Unassembled WGS sequence"/>
</dbReference>
<keyword evidence="1" id="KW-0863">Zinc-finger</keyword>